<evidence type="ECO:0000313" key="8">
    <source>
        <dbReference type="EMBL" id="MCS5478250.1"/>
    </source>
</evidence>
<comment type="similarity">
    <text evidence="1">Belongs to the tannase family.</text>
</comment>
<name>A0ABT2FTX0_9CORY</name>
<dbReference type="SUPFAM" id="SSF53474">
    <property type="entry name" value="alpha/beta-Hydrolases"/>
    <property type="match status" value="1"/>
</dbReference>
<evidence type="ECO:0000256" key="1">
    <source>
        <dbReference type="ARBA" id="ARBA00006249"/>
    </source>
</evidence>
<evidence type="ECO:0000256" key="5">
    <source>
        <dbReference type="ARBA" id="ARBA00022801"/>
    </source>
</evidence>
<dbReference type="GO" id="GO:0016787">
    <property type="term" value="F:hydrolase activity"/>
    <property type="evidence" value="ECO:0007669"/>
    <property type="project" value="UniProtKB-KW"/>
</dbReference>
<reference evidence="8 9" key="1">
    <citation type="submission" date="2022-08" db="EMBL/GenBank/DDBJ databases">
        <title>YIM 101645 draft genome.</title>
        <authorList>
            <person name="Chen X."/>
        </authorList>
    </citation>
    <scope>NUCLEOTIDE SEQUENCE [LARGE SCALE GENOMIC DNA]</scope>
    <source>
        <strain evidence="8 9">YIM 101645</strain>
    </source>
</reference>
<dbReference type="PANTHER" id="PTHR33938:SF8">
    <property type="entry name" value="CARBOXYLIC ESTER HYDROLASE"/>
    <property type="match status" value="1"/>
</dbReference>
<dbReference type="PANTHER" id="PTHR33938">
    <property type="entry name" value="FERULOYL ESTERASE B-RELATED"/>
    <property type="match status" value="1"/>
</dbReference>
<dbReference type="InterPro" id="IPR011118">
    <property type="entry name" value="Tannase/feruloyl_esterase"/>
</dbReference>
<evidence type="ECO:0000256" key="3">
    <source>
        <dbReference type="ARBA" id="ARBA00022723"/>
    </source>
</evidence>
<keyword evidence="2" id="KW-0719">Serine esterase</keyword>
<dbReference type="Proteomes" id="UP001205965">
    <property type="component" value="Unassembled WGS sequence"/>
</dbReference>
<evidence type="ECO:0000256" key="6">
    <source>
        <dbReference type="ARBA" id="ARBA00022837"/>
    </source>
</evidence>
<dbReference type="Gene3D" id="3.40.50.1820">
    <property type="entry name" value="alpha/beta hydrolase"/>
    <property type="match status" value="1"/>
</dbReference>
<accession>A0ABT2FTX0</accession>
<dbReference type="InterPro" id="IPR029058">
    <property type="entry name" value="AB_hydrolase_fold"/>
</dbReference>
<dbReference type="EMBL" id="JANWTC010000001">
    <property type="protein sequence ID" value="MCS5478250.1"/>
    <property type="molecule type" value="Genomic_DNA"/>
</dbReference>
<evidence type="ECO:0000256" key="4">
    <source>
        <dbReference type="ARBA" id="ARBA00022729"/>
    </source>
</evidence>
<keyword evidence="3" id="KW-0479">Metal-binding</keyword>
<evidence type="ECO:0000313" key="9">
    <source>
        <dbReference type="Proteomes" id="UP001205965"/>
    </source>
</evidence>
<organism evidence="8 9">
    <name type="scientific">Corynebacterium lemuris</name>
    <dbReference type="NCBI Taxonomy" id="1859292"/>
    <lineage>
        <taxon>Bacteria</taxon>
        <taxon>Bacillati</taxon>
        <taxon>Actinomycetota</taxon>
        <taxon>Actinomycetes</taxon>
        <taxon>Mycobacteriales</taxon>
        <taxon>Corynebacteriaceae</taxon>
        <taxon>Corynebacterium</taxon>
    </lineage>
</organism>
<evidence type="ECO:0000256" key="2">
    <source>
        <dbReference type="ARBA" id="ARBA00022487"/>
    </source>
</evidence>
<keyword evidence="7" id="KW-1015">Disulfide bond</keyword>
<dbReference type="Pfam" id="PF07519">
    <property type="entry name" value="Tannase"/>
    <property type="match status" value="1"/>
</dbReference>
<keyword evidence="9" id="KW-1185">Reference proteome</keyword>
<gene>
    <name evidence="8" type="ORF">NYP18_01105</name>
</gene>
<comment type="caution">
    <text evidence="8">The sequence shown here is derived from an EMBL/GenBank/DDBJ whole genome shotgun (WGS) entry which is preliminary data.</text>
</comment>
<keyword evidence="6" id="KW-0106">Calcium</keyword>
<evidence type="ECO:0000256" key="7">
    <source>
        <dbReference type="ARBA" id="ARBA00023157"/>
    </source>
</evidence>
<sequence length="515" mass="56466">MQRCTPETVREALAEIPGASLASVRINRSGRLEVPASGIRLAFVEEDLPDYCDVVVHFTGSGGHVATVRVWVPLVWNHRFLGTAGIGNRLTAGFVPENSLRIVTLATAVRNGFAAASTDGAVGADPRFSDWQLNERTKEIDEDLVDNWVHRSTHEMTLIGKAVTTAIQGTAPQFSYFQGGSGGGRQAMASAIHHPSDYNGIWSDVPAINWTRTIPAELWPSLVMKELGNPLPPAKLEAFRQAAVADYNRTHYRTEPFITSTRPHDFDPHQIIGQDTGHGVITELDAVVMKMIWDGPRSADGQQLWFGLRPGVESWGWSGSAGGLCRTSEDTEGNLTPEPFPVAHSWFRTWLLRDPDWDWTNLTFDEYAHLFAMGVEKFSRAAVDDPDLSAFRDAGAKLLITHGTDDQVVFSQGTCHYFDRVLRQMGGYTATSKFARFFLCHGDGHGFPTATKSYGTDLATGMIALMNWVENGIAPASLELLHFTPGNSVADTAVAHPYGQESCTGPPFPESQREP</sequence>
<protein>
    <submittedName>
        <fullName evidence="8">Tannase/feruloyl esterase family alpha/beta hydrolase</fullName>
    </submittedName>
</protein>
<keyword evidence="4" id="KW-0732">Signal</keyword>
<proteinExistence type="inferred from homology"/>
<keyword evidence="5 8" id="KW-0378">Hydrolase</keyword>